<evidence type="ECO:0000313" key="1">
    <source>
        <dbReference type="EMBL" id="OTF90874.1"/>
    </source>
</evidence>
<dbReference type="Proteomes" id="UP000215914">
    <property type="component" value="Chromosome 16"/>
</dbReference>
<dbReference type="InParanoid" id="A0A251RWY3"/>
<dbReference type="AlphaFoldDB" id="A0A251RWY3"/>
<organism evidence="1 2">
    <name type="scientific">Helianthus annuus</name>
    <name type="common">Common sunflower</name>
    <dbReference type="NCBI Taxonomy" id="4232"/>
    <lineage>
        <taxon>Eukaryota</taxon>
        <taxon>Viridiplantae</taxon>
        <taxon>Streptophyta</taxon>
        <taxon>Embryophyta</taxon>
        <taxon>Tracheophyta</taxon>
        <taxon>Spermatophyta</taxon>
        <taxon>Magnoliopsida</taxon>
        <taxon>eudicotyledons</taxon>
        <taxon>Gunneridae</taxon>
        <taxon>Pentapetalae</taxon>
        <taxon>asterids</taxon>
        <taxon>campanulids</taxon>
        <taxon>Asterales</taxon>
        <taxon>Asteraceae</taxon>
        <taxon>Asteroideae</taxon>
        <taxon>Heliantheae alliance</taxon>
        <taxon>Heliantheae</taxon>
        <taxon>Helianthus</taxon>
    </lineage>
</organism>
<sequence>MFILLISIIGIITYRHLHFSFSFSLSKFFCICLILTINQTRSKVNLIIKVFRIIIPDSVFGVGHWRWWKSFVSVFGDDGEDRFAAATILLFRVRLRIL</sequence>
<evidence type="ECO:0000313" key="2">
    <source>
        <dbReference type="Proteomes" id="UP000215914"/>
    </source>
</evidence>
<dbReference type="EMBL" id="CM007905">
    <property type="protein sequence ID" value="OTF90874.1"/>
    <property type="molecule type" value="Genomic_DNA"/>
</dbReference>
<proteinExistence type="predicted"/>
<reference evidence="2" key="1">
    <citation type="journal article" date="2017" name="Nature">
        <title>The sunflower genome provides insights into oil metabolism, flowering and Asterid evolution.</title>
        <authorList>
            <person name="Badouin H."/>
            <person name="Gouzy J."/>
            <person name="Grassa C.J."/>
            <person name="Murat F."/>
            <person name="Staton S.E."/>
            <person name="Cottret L."/>
            <person name="Lelandais-Briere C."/>
            <person name="Owens G.L."/>
            <person name="Carrere S."/>
            <person name="Mayjonade B."/>
            <person name="Legrand L."/>
            <person name="Gill N."/>
            <person name="Kane N.C."/>
            <person name="Bowers J.E."/>
            <person name="Hubner S."/>
            <person name="Bellec A."/>
            <person name="Berard A."/>
            <person name="Berges H."/>
            <person name="Blanchet N."/>
            <person name="Boniface M.C."/>
            <person name="Brunel D."/>
            <person name="Catrice O."/>
            <person name="Chaidir N."/>
            <person name="Claudel C."/>
            <person name="Donnadieu C."/>
            <person name="Faraut T."/>
            <person name="Fievet G."/>
            <person name="Helmstetter N."/>
            <person name="King M."/>
            <person name="Knapp S.J."/>
            <person name="Lai Z."/>
            <person name="Le Paslier M.C."/>
            <person name="Lippi Y."/>
            <person name="Lorenzon L."/>
            <person name="Mandel J.R."/>
            <person name="Marage G."/>
            <person name="Marchand G."/>
            <person name="Marquand E."/>
            <person name="Bret-Mestries E."/>
            <person name="Morien E."/>
            <person name="Nambeesan S."/>
            <person name="Nguyen T."/>
            <person name="Pegot-Espagnet P."/>
            <person name="Pouilly N."/>
            <person name="Raftis F."/>
            <person name="Sallet E."/>
            <person name="Schiex T."/>
            <person name="Thomas J."/>
            <person name="Vandecasteele C."/>
            <person name="Vares D."/>
            <person name="Vear F."/>
            <person name="Vautrin S."/>
            <person name="Crespi M."/>
            <person name="Mangin B."/>
            <person name="Burke J.M."/>
            <person name="Salse J."/>
            <person name="Munos S."/>
            <person name="Vincourt P."/>
            <person name="Rieseberg L.H."/>
            <person name="Langlade N.B."/>
        </authorList>
    </citation>
    <scope>NUCLEOTIDE SEQUENCE [LARGE SCALE GENOMIC DNA]</scope>
    <source>
        <strain evidence="2">cv. SF193</strain>
    </source>
</reference>
<keyword evidence="2" id="KW-1185">Reference proteome</keyword>
<name>A0A251RWY3_HELAN</name>
<accession>A0A251RWY3</accession>
<protein>
    <submittedName>
        <fullName evidence="1">Uncharacterized protein</fullName>
    </submittedName>
</protein>
<gene>
    <name evidence="1" type="ORF">HannXRQ_Chr16g0504371</name>
</gene>